<accession>A0ABX3A8D7</accession>
<dbReference type="RefSeq" id="WP_069313709.1">
    <property type="nucleotide sequence ID" value="NZ_MDTU01000001.1"/>
</dbReference>
<name>A0ABX3A8D7_9GAMM</name>
<dbReference type="EMBL" id="MDTU01000001">
    <property type="protein sequence ID" value="ODN43913.1"/>
    <property type="molecule type" value="Genomic_DNA"/>
</dbReference>
<comment type="caution">
    <text evidence="1">The sequence shown here is derived from an EMBL/GenBank/DDBJ whole genome shotgun (WGS) entry which is preliminary data.</text>
</comment>
<dbReference type="Proteomes" id="UP000094329">
    <property type="component" value="Unassembled WGS sequence"/>
</dbReference>
<gene>
    <name evidence="1" type="ORF">BGC07_14750</name>
</gene>
<keyword evidence="2" id="KW-1185">Reference proteome</keyword>
<evidence type="ECO:0000313" key="2">
    <source>
        <dbReference type="Proteomes" id="UP000094329"/>
    </source>
</evidence>
<proteinExistence type="predicted"/>
<sequence length="77" mass="9053">MDADGIKHDVMENLKRTKIFESLPIDYLLVSEMFHSAKVLMLALFVRYLNHAELEQVTDSMERLIALFEKEKIVIRD</sequence>
<protein>
    <submittedName>
        <fullName evidence="1">Uncharacterized protein</fullName>
    </submittedName>
</protein>
<organism evidence="1 2">
    <name type="scientific">Piscirickettsia litoralis</name>
    <dbReference type="NCBI Taxonomy" id="1891921"/>
    <lineage>
        <taxon>Bacteria</taxon>
        <taxon>Pseudomonadati</taxon>
        <taxon>Pseudomonadota</taxon>
        <taxon>Gammaproteobacteria</taxon>
        <taxon>Thiotrichales</taxon>
        <taxon>Piscirickettsiaceae</taxon>
        <taxon>Piscirickettsia</taxon>
    </lineage>
</organism>
<evidence type="ECO:0000313" key="1">
    <source>
        <dbReference type="EMBL" id="ODN43913.1"/>
    </source>
</evidence>
<reference evidence="1 2" key="1">
    <citation type="submission" date="2016-08" db="EMBL/GenBank/DDBJ databases">
        <title>Draft genome sequence of Candidatus Piscirickettsia litoralis, from seawater.</title>
        <authorList>
            <person name="Wan X."/>
            <person name="Lee A.J."/>
            <person name="Hou S."/>
            <person name="Donachie S.P."/>
        </authorList>
    </citation>
    <scope>NUCLEOTIDE SEQUENCE [LARGE SCALE GENOMIC DNA]</scope>
    <source>
        <strain evidence="1 2">Y2</strain>
    </source>
</reference>